<dbReference type="SUPFAM" id="SSF51445">
    <property type="entry name" value="(Trans)glycosidases"/>
    <property type="match status" value="1"/>
</dbReference>
<dbReference type="InterPro" id="IPR003385">
    <property type="entry name" value="Glyco_hydro_77"/>
</dbReference>
<dbReference type="PANTHER" id="PTHR32438:SF5">
    <property type="entry name" value="4-ALPHA-GLUCANOTRANSFERASE DPE1, CHLOROPLASTIC_AMYLOPLASTIC"/>
    <property type="match status" value="1"/>
</dbReference>
<evidence type="ECO:0000256" key="5">
    <source>
        <dbReference type="ARBA" id="ARBA00022676"/>
    </source>
</evidence>
<evidence type="ECO:0000256" key="10">
    <source>
        <dbReference type="RuleBase" id="RU361207"/>
    </source>
</evidence>
<dbReference type="GO" id="GO:0005975">
    <property type="term" value="P:carbohydrate metabolic process"/>
    <property type="evidence" value="ECO:0007669"/>
    <property type="project" value="InterPro"/>
</dbReference>
<dbReference type="GO" id="GO:0004134">
    <property type="term" value="F:4-alpha-glucanotransferase activity"/>
    <property type="evidence" value="ECO:0007669"/>
    <property type="project" value="UniProtKB-EC"/>
</dbReference>
<keyword evidence="6 10" id="KW-0808">Transferase</keyword>
<evidence type="ECO:0000256" key="1">
    <source>
        <dbReference type="ARBA" id="ARBA00000439"/>
    </source>
</evidence>
<dbReference type="EMBL" id="QWLM01000013">
    <property type="protein sequence ID" value="RHW44787.1"/>
    <property type="molecule type" value="Genomic_DNA"/>
</dbReference>
<evidence type="ECO:0000256" key="9">
    <source>
        <dbReference type="ARBA" id="ARBA00031501"/>
    </source>
</evidence>
<evidence type="ECO:0000256" key="7">
    <source>
        <dbReference type="ARBA" id="ARBA00023277"/>
    </source>
</evidence>
<evidence type="ECO:0000256" key="8">
    <source>
        <dbReference type="ARBA" id="ARBA00031423"/>
    </source>
</evidence>
<proteinExistence type="inferred from homology"/>
<comment type="catalytic activity">
    <reaction evidence="1 10">
        <text>Transfers a segment of a (1-&gt;4)-alpha-D-glucan to a new position in an acceptor, which may be glucose or a (1-&gt;4)-alpha-D-glucan.</text>
        <dbReference type="EC" id="2.4.1.25"/>
    </reaction>
</comment>
<feature type="compositionally biased region" description="Acidic residues" evidence="11">
    <location>
        <begin position="188"/>
        <end position="207"/>
    </location>
</feature>
<evidence type="ECO:0000256" key="6">
    <source>
        <dbReference type="ARBA" id="ARBA00022679"/>
    </source>
</evidence>
<evidence type="ECO:0000256" key="2">
    <source>
        <dbReference type="ARBA" id="ARBA00005684"/>
    </source>
</evidence>
<feature type="compositionally biased region" description="Low complexity" evidence="11">
    <location>
        <begin position="9"/>
        <end position="18"/>
    </location>
</feature>
<dbReference type="Pfam" id="PF02446">
    <property type="entry name" value="Glyco_hydro_77"/>
    <property type="match status" value="1"/>
</dbReference>
<dbReference type="InterPro" id="IPR048458">
    <property type="entry name" value="MalQ_N"/>
</dbReference>
<dbReference type="EC" id="2.4.1.25" evidence="3 10"/>
<feature type="domain" description="MalQ N-terminal beta-sandwich" evidence="12">
    <location>
        <begin position="191"/>
        <end position="249"/>
    </location>
</feature>
<dbReference type="PANTHER" id="PTHR32438">
    <property type="entry name" value="4-ALPHA-GLUCANOTRANSFERASE DPE1, CHLOROPLASTIC/AMYLOPLASTIC"/>
    <property type="match status" value="1"/>
</dbReference>
<evidence type="ECO:0000259" key="12">
    <source>
        <dbReference type="Pfam" id="PF21226"/>
    </source>
</evidence>
<evidence type="ECO:0000256" key="3">
    <source>
        <dbReference type="ARBA" id="ARBA00012560"/>
    </source>
</evidence>
<keyword evidence="5 10" id="KW-0328">Glycosyltransferase</keyword>
<evidence type="ECO:0000313" key="14">
    <source>
        <dbReference type="Proteomes" id="UP000285376"/>
    </source>
</evidence>
<comment type="similarity">
    <text evidence="2 10">Belongs to the disproportionating enzyme family.</text>
</comment>
<gene>
    <name evidence="13" type="primary">malQ</name>
    <name evidence="13" type="ORF">D1832_11035</name>
</gene>
<dbReference type="NCBIfam" id="TIGR00217">
    <property type="entry name" value="malQ"/>
    <property type="match status" value="1"/>
</dbReference>
<feature type="region of interest" description="Disordered" evidence="11">
    <location>
        <begin position="170"/>
        <end position="224"/>
    </location>
</feature>
<feature type="compositionally biased region" description="Polar residues" evidence="11">
    <location>
        <begin position="19"/>
        <end position="31"/>
    </location>
</feature>
<organism evidence="13 14">
    <name type="scientific">Dermacoccus abyssi</name>
    <dbReference type="NCBI Taxonomy" id="322596"/>
    <lineage>
        <taxon>Bacteria</taxon>
        <taxon>Bacillati</taxon>
        <taxon>Actinomycetota</taxon>
        <taxon>Actinomycetes</taxon>
        <taxon>Micrococcales</taxon>
        <taxon>Dermacoccaceae</taxon>
        <taxon>Dermacoccus</taxon>
    </lineage>
</organism>
<dbReference type="InterPro" id="IPR017853">
    <property type="entry name" value="GH"/>
</dbReference>
<evidence type="ECO:0000256" key="11">
    <source>
        <dbReference type="SAM" id="MobiDB-lite"/>
    </source>
</evidence>
<dbReference type="Pfam" id="PF21226">
    <property type="entry name" value="MalQ_N"/>
    <property type="match status" value="1"/>
</dbReference>
<evidence type="ECO:0000313" key="13">
    <source>
        <dbReference type="EMBL" id="RHW44787.1"/>
    </source>
</evidence>
<comment type="caution">
    <text evidence="13">The sequence shown here is derived from an EMBL/GenBank/DDBJ whole genome shotgun (WGS) entry which is preliminary data.</text>
</comment>
<dbReference type="Gene3D" id="3.20.20.80">
    <property type="entry name" value="Glycosidases"/>
    <property type="match status" value="1"/>
</dbReference>
<reference evidence="13 14" key="1">
    <citation type="submission" date="2018-08" db="EMBL/GenBank/DDBJ databases">
        <title>Whole genome sequence analysis of Dermacoccus abyssi bacteria isolated from Deep Mariana trench Micromonospora spp reveals genes involved in the environmental adaptation and production of secondary metabolites.</title>
        <authorList>
            <person name="Abdel-Mageed W.M."/>
            <person name="Lehri B."/>
            <person name="Nouioui I."/>
            <person name="Goodfellow I."/>
            <person name="Jaspars M."/>
            <person name="Karlyshev A."/>
        </authorList>
    </citation>
    <scope>NUCLEOTIDE SEQUENCE [LARGE SCALE GENOMIC DNA]</scope>
    <source>
        <strain evidence="13 14">MT1.1</strain>
    </source>
</reference>
<evidence type="ECO:0000256" key="4">
    <source>
        <dbReference type="ARBA" id="ARBA00020295"/>
    </source>
</evidence>
<dbReference type="Proteomes" id="UP000285376">
    <property type="component" value="Unassembled WGS sequence"/>
</dbReference>
<name>A0A417Z3H9_9MICO</name>
<dbReference type="AlphaFoldDB" id="A0A417Z3H9"/>
<feature type="region of interest" description="Disordered" evidence="11">
    <location>
        <begin position="1"/>
        <end position="39"/>
    </location>
</feature>
<protein>
    <recommendedName>
        <fullName evidence="4 10">4-alpha-glucanotransferase</fullName>
        <ecNumber evidence="3 10">2.4.1.25</ecNumber>
    </recommendedName>
    <alternativeName>
        <fullName evidence="8 10">Amylomaltase</fullName>
    </alternativeName>
    <alternativeName>
        <fullName evidence="9 10">Disproportionating enzyme</fullName>
    </alternativeName>
</protein>
<accession>A0A417Z3H9</accession>
<keyword evidence="7 10" id="KW-0119">Carbohydrate metabolism</keyword>
<sequence>MARCRIQRTARAPRTTTTICSGVPTSHSQPSGRDAAWGTKDGAAMPAIQPSRRTAGTARSVCQNCPMPGTPSLTELANAHGVATHVRDGSGRARAVAPEVVEAVLTSLGVECSEDAAPSADRHDGGTPSVVGLPDALVLRESWTPSVTFTVPATTEFEARIVLEDGSIVPLERGEELDAPSDTSSESEGGEDEDKSEGGEDESDAAGESDSTSPQVVDLDLPGDLPLGYHELQVSAGGRRHVRPVVVTPATMTLPPDLAAKRGWGVAGQLYAVRSERSWGIGDAADLAELGTWAARSGADYVNVGPVNAADPVPTIDPNPYRPASRTALDPLAIRVEEVPEIGYLSAAEHQLVEWHGDDARRLNLTDEVDRDAVWESKRAALRMIFNVERSHRRRRDFGHFVESEAGWLFDYATWCVIALKHGLPASTWPEELQNPRSPEVAAFREEHADDVEFEAWLQWVAGAQFADAQREVKAAGMRIGVMHDIAPGVIDGGFEEWAWPEAFAADMRLGARAADGTVVDLGLAAMKPSALAENGHARWRDIVRRTLARSGALRVERIGTLFRQWWIPQPSAAENAADAGTYVQFDHEALIGILLLEAHRAGALVVAGDEDETEPWIRDYLAERGVVSSAVLLDDTEGSGSRDPKKLPERAMTSLGAKDAPPSAALLTGSHLEEARRYGLRDDHAAYEERAGKRRKALVEALAARGLMTPRASVEDQVGALHRYLASAPSLLLTVRVADLVGDQRIVGEHGVTHVHALWRRPVAGPDESGVSLDDLMTSRRAKRVIRVLRARS</sequence>